<reference evidence="1" key="1">
    <citation type="submission" date="2024-09" db="EMBL/GenBank/DDBJ databases">
        <title>Black Yeasts Isolated from many extreme environments.</title>
        <authorList>
            <person name="Coleine C."/>
            <person name="Stajich J.E."/>
            <person name="Selbmann L."/>
        </authorList>
    </citation>
    <scope>NUCLEOTIDE SEQUENCE</scope>
    <source>
        <strain evidence="1">CCFEE 5737</strain>
    </source>
</reference>
<dbReference type="EMBL" id="JAWDJW010002496">
    <property type="protein sequence ID" value="KAK3077796.1"/>
    <property type="molecule type" value="Genomic_DNA"/>
</dbReference>
<sequence length="91" mass="9672">MQGQLPSRKRPAPGTSPVATEQPQTYGNMSYSSGQDPPQALNDQYMDWDGLEALNNSNTFGDTSSFDPPFYATSGNGQADGANLAPTSNQL</sequence>
<gene>
    <name evidence="1" type="ORF">LTS18_009230</name>
</gene>
<organism evidence="1 2">
    <name type="scientific">Coniosporium uncinatum</name>
    <dbReference type="NCBI Taxonomy" id="93489"/>
    <lineage>
        <taxon>Eukaryota</taxon>
        <taxon>Fungi</taxon>
        <taxon>Dikarya</taxon>
        <taxon>Ascomycota</taxon>
        <taxon>Pezizomycotina</taxon>
        <taxon>Dothideomycetes</taxon>
        <taxon>Dothideomycetes incertae sedis</taxon>
        <taxon>Coniosporium</taxon>
    </lineage>
</organism>
<evidence type="ECO:0000313" key="2">
    <source>
        <dbReference type="Proteomes" id="UP001186974"/>
    </source>
</evidence>
<dbReference type="Proteomes" id="UP001186974">
    <property type="component" value="Unassembled WGS sequence"/>
</dbReference>
<feature type="non-terminal residue" evidence="1">
    <location>
        <position position="91"/>
    </location>
</feature>
<evidence type="ECO:0000313" key="1">
    <source>
        <dbReference type="EMBL" id="KAK3077796.1"/>
    </source>
</evidence>
<protein>
    <submittedName>
        <fullName evidence="1">Uncharacterized protein</fullName>
    </submittedName>
</protein>
<comment type="caution">
    <text evidence="1">The sequence shown here is derived from an EMBL/GenBank/DDBJ whole genome shotgun (WGS) entry which is preliminary data.</text>
</comment>
<keyword evidence="2" id="KW-1185">Reference proteome</keyword>
<proteinExistence type="predicted"/>
<accession>A0ACC3DMB4</accession>
<name>A0ACC3DMB4_9PEZI</name>